<geneLocation type="plasmid" evidence="2">
    <name>1</name>
</geneLocation>
<gene>
    <name evidence="2" type="ordered locus">Meso_4160</name>
</gene>
<dbReference type="EMBL" id="CP000389">
    <property type="protein sequence ID" value="ABG61144.1"/>
    <property type="molecule type" value="Genomic_DNA"/>
</dbReference>
<feature type="region of interest" description="Disordered" evidence="1">
    <location>
        <begin position="88"/>
        <end position="109"/>
    </location>
</feature>
<evidence type="ECO:0000313" key="2">
    <source>
        <dbReference type="EMBL" id="ABG61144.1"/>
    </source>
</evidence>
<accession>Q11N64</accession>
<dbReference type="OrthoDB" id="3698953at2"/>
<dbReference type="AlphaFoldDB" id="Q11N64"/>
<keyword evidence="2" id="KW-0614">Plasmid</keyword>
<protein>
    <submittedName>
        <fullName evidence="2">Uncharacterized protein</fullName>
    </submittedName>
</protein>
<organism evidence="2">
    <name type="scientific">Chelativorans sp. (strain BNC1)</name>
    <dbReference type="NCBI Taxonomy" id="266779"/>
    <lineage>
        <taxon>Bacteria</taxon>
        <taxon>Pseudomonadati</taxon>
        <taxon>Pseudomonadota</taxon>
        <taxon>Alphaproteobacteria</taxon>
        <taxon>Hyphomicrobiales</taxon>
        <taxon>Phyllobacteriaceae</taxon>
        <taxon>Chelativorans</taxon>
    </lineage>
</organism>
<dbReference type="KEGG" id="mes:Meso_4160"/>
<reference evidence="2" key="1">
    <citation type="submission" date="2006-06" db="EMBL/GenBank/DDBJ databases">
        <title>Complete sequence of Plasmid 1 of Chelativorans sp. BNC1.</title>
        <authorList>
            <consortium name="US DOE Joint Genome Institute"/>
            <person name="Copeland A."/>
            <person name="Lucas S."/>
            <person name="Lapidus A."/>
            <person name="Barry K."/>
            <person name="Detter J.C."/>
            <person name="Glavina del Rio T."/>
            <person name="Hammon N."/>
            <person name="Israni S."/>
            <person name="Dalin E."/>
            <person name="Tice H."/>
            <person name="Pitluck S."/>
            <person name="Chertkov O."/>
            <person name="Brettin T."/>
            <person name="Bruce D."/>
            <person name="Han C."/>
            <person name="Tapia R."/>
            <person name="Gilna P."/>
            <person name="Schmutz J."/>
            <person name="Larimer F."/>
            <person name="Land M."/>
            <person name="Hauser L."/>
            <person name="Kyrpides N."/>
            <person name="Mikhailova N."/>
            <person name="Richardson P."/>
        </authorList>
    </citation>
    <scope>NUCLEOTIDE SEQUENCE</scope>
    <source>
        <strain evidence="2">BNC1</strain>
        <plasmid evidence="2">1</plasmid>
    </source>
</reference>
<sequence length="109" mass="11861">MSRYVITVTGESRTDPEAVIGYDPPLQTYFLQAFPHEETDDPALWIGTKPHEMETLDDLHRAALAEGYDFMPLPSGVAAKLVADKGAAAGRPNPDGAIGELLKRLNQPD</sequence>
<proteinExistence type="predicted"/>
<name>Q11N64_CHESB</name>
<evidence type="ECO:0000256" key="1">
    <source>
        <dbReference type="SAM" id="MobiDB-lite"/>
    </source>
</evidence>
<dbReference type="HOGENOM" id="CLU_2179126_0_0_5"/>